<protein>
    <submittedName>
        <fullName evidence="2">Uncharacterized protein</fullName>
    </submittedName>
</protein>
<keyword evidence="1" id="KW-0472">Membrane</keyword>
<reference evidence="2 3" key="1">
    <citation type="submission" date="2018-06" db="EMBL/GenBank/DDBJ databases">
        <title>Comparative genomics of Brasilonema spp. strains.</title>
        <authorList>
            <person name="Alvarenga D.O."/>
            <person name="Fiore M.F."/>
            <person name="Varani A.M."/>
        </authorList>
    </citation>
    <scope>NUCLEOTIDE SEQUENCE [LARGE SCALE GENOMIC DNA]</scope>
    <source>
        <strain evidence="2 3">CENA114</strain>
    </source>
</reference>
<gene>
    <name evidence="2" type="ORF">DP114_08250</name>
</gene>
<sequence>MPLIDILLLTVINIVACLVFPKLISVILATFTRQNQLLQSTLTRQKEVISITSFPYCTSYTLTKEPFCRFRPSFCDRCSPG</sequence>
<dbReference type="Proteomes" id="UP000503129">
    <property type="component" value="Chromosome"/>
</dbReference>
<keyword evidence="1" id="KW-1133">Transmembrane helix</keyword>
<evidence type="ECO:0000313" key="2">
    <source>
        <dbReference type="EMBL" id="QDL07893.1"/>
    </source>
</evidence>
<dbReference type="KEGG" id="bsen:DP114_08250"/>
<feature type="transmembrane region" description="Helical" evidence="1">
    <location>
        <begin position="6"/>
        <end position="31"/>
    </location>
</feature>
<name>A0A856M9P9_9CYAN</name>
<evidence type="ECO:0000256" key="1">
    <source>
        <dbReference type="SAM" id="Phobius"/>
    </source>
</evidence>
<evidence type="ECO:0000313" key="3">
    <source>
        <dbReference type="Proteomes" id="UP000503129"/>
    </source>
</evidence>
<keyword evidence="3" id="KW-1185">Reference proteome</keyword>
<dbReference type="EMBL" id="CP030118">
    <property type="protein sequence ID" value="QDL07893.1"/>
    <property type="molecule type" value="Genomic_DNA"/>
</dbReference>
<organism evidence="2 3">
    <name type="scientific">Brasilonema sennae CENA114</name>
    <dbReference type="NCBI Taxonomy" id="415709"/>
    <lineage>
        <taxon>Bacteria</taxon>
        <taxon>Bacillati</taxon>
        <taxon>Cyanobacteriota</taxon>
        <taxon>Cyanophyceae</taxon>
        <taxon>Nostocales</taxon>
        <taxon>Scytonemataceae</taxon>
        <taxon>Brasilonema</taxon>
        <taxon>Bromeliae group (in: Brasilonema)</taxon>
    </lineage>
</organism>
<proteinExistence type="predicted"/>
<keyword evidence="1" id="KW-0812">Transmembrane</keyword>
<dbReference type="AlphaFoldDB" id="A0A856M9P9"/>
<accession>A0A856M9P9</accession>